<feature type="compositionally biased region" description="Acidic residues" evidence="6">
    <location>
        <begin position="296"/>
        <end position="329"/>
    </location>
</feature>
<dbReference type="GO" id="GO:0016020">
    <property type="term" value="C:membrane"/>
    <property type="evidence" value="ECO:0007669"/>
    <property type="project" value="UniProtKB-SubCell"/>
</dbReference>
<feature type="transmembrane region" description="Helical" evidence="7">
    <location>
        <begin position="28"/>
        <end position="49"/>
    </location>
</feature>
<gene>
    <name evidence="8" type="ORF">PENTCL1PPCAC_13783</name>
</gene>
<dbReference type="InterPro" id="IPR000612">
    <property type="entry name" value="PMP3"/>
</dbReference>
<dbReference type="EMBL" id="BTSX01000004">
    <property type="protein sequence ID" value="GMS91608.1"/>
    <property type="molecule type" value="Genomic_DNA"/>
</dbReference>
<feature type="region of interest" description="Disordered" evidence="6">
    <location>
        <begin position="276"/>
        <end position="329"/>
    </location>
</feature>
<keyword evidence="3 7" id="KW-0812">Transmembrane</keyword>
<keyword evidence="5 7" id="KW-0472">Membrane</keyword>
<dbReference type="Pfam" id="PF01679">
    <property type="entry name" value="Pmp3"/>
    <property type="match status" value="1"/>
</dbReference>
<evidence type="ECO:0000256" key="6">
    <source>
        <dbReference type="SAM" id="MobiDB-lite"/>
    </source>
</evidence>
<evidence type="ECO:0000256" key="4">
    <source>
        <dbReference type="ARBA" id="ARBA00022989"/>
    </source>
</evidence>
<dbReference type="AlphaFoldDB" id="A0AAV5T8Q0"/>
<feature type="non-terminal residue" evidence="8">
    <location>
        <position position="1"/>
    </location>
</feature>
<evidence type="ECO:0000313" key="9">
    <source>
        <dbReference type="Proteomes" id="UP001432027"/>
    </source>
</evidence>
<evidence type="ECO:0000256" key="1">
    <source>
        <dbReference type="ARBA" id="ARBA00004370"/>
    </source>
</evidence>
<accession>A0AAV5T8Q0</accession>
<organism evidence="8 9">
    <name type="scientific">Pristionchus entomophagus</name>
    <dbReference type="NCBI Taxonomy" id="358040"/>
    <lineage>
        <taxon>Eukaryota</taxon>
        <taxon>Metazoa</taxon>
        <taxon>Ecdysozoa</taxon>
        <taxon>Nematoda</taxon>
        <taxon>Chromadorea</taxon>
        <taxon>Rhabditida</taxon>
        <taxon>Rhabditina</taxon>
        <taxon>Diplogasteromorpha</taxon>
        <taxon>Diplogasteroidea</taxon>
        <taxon>Neodiplogasteridae</taxon>
        <taxon>Pristionchus</taxon>
    </lineage>
</organism>
<reference evidence="8" key="1">
    <citation type="submission" date="2023-10" db="EMBL/GenBank/DDBJ databases">
        <title>Genome assembly of Pristionchus species.</title>
        <authorList>
            <person name="Yoshida K."/>
            <person name="Sommer R.J."/>
        </authorList>
    </citation>
    <scope>NUCLEOTIDE SEQUENCE</scope>
    <source>
        <strain evidence="8">RS0144</strain>
    </source>
</reference>
<comment type="caution">
    <text evidence="8">The sequence shown here is derived from an EMBL/GenBank/DDBJ whole genome shotgun (WGS) entry which is preliminary data.</text>
</comment>
<sequence>SLQMAEVDSTPSASIETTSSSSFSANLAAYKDTALFLLAFIVPPAAIAVRQGKVDLESRHLALSLALYLSVICYLPAVAHAYWLLYVRDNGGVEEWTGARMRQAEGLWKEHGGPLKTTVDHYSPMIVEKVERVRSYTTEKVNYATGKKDEAVTFVTEKSTAARELFEDAKEAYAAGTAIDWAKEKMHVVVEKVKALLESYPRVQALVHYVEQRVPLVLEFLGKIYETIRSKLQPAAGAAEEEEAVVESGDRLDDSTATCGDILTSIPRPIEVVHHDDHEGSHSTFESPKSNGNTEDTYETAEDEDATMDESFNEGMTEELTEEEPSQEL</sequence>
<keyword evidence="4 7" id="KW-1133">Transmembrane helix</keyword>
<protein>
    <submittedName>
        <fullName evidence="8">Uncharacterized protein</fullName>
    </submittedName>
</protein>
<name>A0AAV5T8Q0_9BILA</name>
<comment type="subcellular location">
    <subcellularLocation>
        <location evidence="1">Membrane</location>
    </subcellularLocation>
</comment>
<feature type="compositionally biased region" description="Polar residues" evidence="6">
    <location>
        <begin position="282"/>
        <end position="293"/>
    </location>
</feature>
<evidence type="ECO:0000256" key="5">
    <source>
        <dbReference type="ARBA" id="ARBA00023136"/>
    </source>
</evidence>
<comment type="similarity">
    <text evidence="2">Belongs to the UPF0057 (PMP3) family.</text>
</comment>
<evidence type="ECO:0000313" key="8">
    <source>
        <dbReference type="EMBL" id="GMS91608.1"/>
    </source>
</evidence>
<evidence type="ECO:0000256" key="2">
    <source>
        <dbReference type="ARBA" id="ARBA00009530"/>
    </source>
</evidence>
<keyword evidence="9" id="KW-1185">Reference proteome</keyword>
<dbReference type="Proteomes" id="UP001432027">
    <property type="component" value="Unassembled WGS sequence"/>
</dbReference>
<feature type="transmembrane region" description="Helical" evidence="7">
    <location>
        <begin position="61"/>
        <end position="85"/>
    </location>
</feature>
<evidence type="ECO:0000256" key="3">
    <source>
        <dbReference type="ARBA" id="ARBA00022692"/>
    </source>
</evidence>
<proteinExistence type="inferred from homology"/>
<evidence type="ECO:0000256" key="7">
    <source>
        <dbReference type="SAM" id="Phobius"/>
    </source>
</evidence>